<feature type="transmembrane region" description="Helical" evidence="1">
    <location>
        <begin position="12"/>
        <end position="31"/>
    </location>
</feature>
<dbReference type="EMBL" id="JACTNZ010000004">
    <property type="protein sequence ID" value="KAG5553407.1"/>
    <property type="molecule type" value="Genomic_DNA"/>
</dbReference>
<organism evidence="2 3">
    <name type="scientific">Rhododendron griersonianum</name>
    <dbReference type="NCBI Taxonomy" id="479676"/>
    <lineage>
        <taxon>Eukaryota</taxon>
        <taxon>Viridiplantae</taxon>
        <taxon>Streptophyta</taxon>
        <taxon>Embryophyta</taxon>
        <taxon>Tracheophyta</taxon>
        <taxon>Spermatophyta</taxon>
        <taxon>Magnoliopsida</taxon>
        <taxon>eudicotyledons</taxon>
        <taxon>Gunneridae</taxon>
        <taxon>Pentapetalae</taxon>
        <taxon>asterids</taxon>
        <taxon>Ericales</taxon>
        <taxon>Ericaceae</taxon>
        <taxon>Ericoideae</taxon>
        <taxon>Rhodoreae</taxon>
        <taxon>Rhododendron</taxon>
    </lineage>
</organism>
<proteinExistence type="predicted"/>
<keyword evidence="1" id="KW-0472">Membrane</keyword>
<evidence type="ECO:0000313" key="3">
    <source>
        <dbReference type="Proteomes" id="UP000823749"/>
    </source>
</evidence>
<protein>
    <submittedName>
        <fullName evidence="2">Uncharacterized protein</fullName>
    </submittedName>
</protein>
<dbReference type="AlphaFoldDB" id="A0AAV6KMI3"/>
<sequence>MLCSYFSVDIVHVIMSYTLLGSFGLQLAGWLAGQVPVVRVCLSCSDGGLLLFYFRDSCKLYSS</sequence>
<dbReference type="Proteomes" id="UP000823749">
    <property type="component" value="Chromosome 4"/>
</dbReference>
<gene>
    <name evidence="2" type="ORF">RHGRI_011328</name>
</gene>
<accession>A0AAV6KMI3</accession>
<evidence type="ECO:0000313" key="2">
    <source>
        <dbReference type="EMBL" id="KAG5553407.1"/>
    </source>
</evidence>
<reference evidence="2" key="1">
    <citation type="submission" date="2020-08" db="EMBL/GenBank/DDBJ databases">
        <title>Plant Genome Project.</title>
        <authorList>
            <person name="Zhang R.-G."/>
        </authorList>
    </citation>
    <scope>NUCLEOTIDE SEQUENCE</scope>
    <source>
        <strain evidence="2">WSP0</strain>
        <tissue evidence="2">Leaf</tissue>
    </source>
</reference>
<keyword evidence="1" id="KW-0812">Transmembrane</keyword>
<evidence type="ECO:0000256" key="1">
    <source>
        <dbReference type="SAM" id="Phobius"/>
    </source>
</evidence>
<keyword evidence="1" id="KW-1133">Transmembrane helix</keyword>
<keyword evidence="3" id="KW-1185">Reference proteome</keyword>
<name>A0AAV6KMI3_9ERIC</name>
<comment type="caution">
    <text evidence="2">The sequence shown here is derived from an EMBL/GenBank/DDBJ whole genome shotgun (WGS) entry which is preliminary data.</text>
</comment>